<name>A0A8T0GXS0_CERPU</name>
<feature type="region of interest" description="Disordered" evidence="2">
    <location>
        <begin position="216"/>
        <end position="238"/>
    </location>
</feature>
<dbReference type="InterPro" id="IPR027417">
    <property type="entry name" value="P-loop_NTPase"/>
</dbReference>
<dbReference type="Proteomes" id="UP000822688">
    <property type="component" value="Chromosome 8"/>
</dbReference>
<evidence type="ECO:0000313" key="3">
    <source>
        <dbReference type="EMBL" id="KAG0563059.1"/>
    </source>
</evidence>
<feature type="coiled-coil region" evidence="1">
    <location>
        <begin position="5"/>
        <end position="114"/>
    </location>
</feature>
<dbReference type="Gene3D" id="1.10.287.1490">
    <property type="match status" value="1"/>
</dbReference>
<dbReference type="AlphaFoldDB" id="A0A8T0GXS0"/>
<dbReference type="SUPFAM" id="SSF52540">
    <property type="entry name" value="P-loop containing nucleoside triphosphate hydrolases"/>
    <property type="match status" value="1"/>
</dbReference>
<gene>
    <name evidence="3" type="ORF">KC19_8G001700</name>
</gene>
<dbReference type="EMBL" id="CM026429">
    <property type="protein sequence ID" value="KAG0563059.1"/>
    <property type="molecule type" value="Genomic_DNA"/>
</dbReference>
<keyword evidence="4" id="KW-1185">Reference proteome</keyword>
<evidence type="ECO:0000313" key="4">
    <source>
        <dbReference type="Proteomes" id="UP000822688"/>
    </source>
</evidence>
<feature type="compositionally biased region" description="Polar residues" evidence="2">
    <location>
        <begin position="224"/>
        <end position="237"/>
    </location>
</feature>
<organism evidence="3 4">
    <name type="scientific">Ceratodon purpureus</name>
    <name type="common">Fire moss</name>
    <name type="synonym">Dicranum purpureum</name>
    <dbReference type="NCBI Taxonomy" id="3225"/>
    <lineage>
        <taxon>Eukaryota</taxon>
        <taxon>Viridiplantae</taxon>
        <taxon>Streptophyta</taxon>
        <taxon>Embryophyta</taxon>
        <taxon>Bryophyta</taxon>
        <taxon>Bryophytina</taxon>
        <taxon>Bryopsida</taxon>
        <taxon>Dicranidae</taxon>
        <taxon>Pseudoditrichales</taxon>
        <taxon>Ditrichaceae</taxon>
        <taxon>Ceratodon</taxon>
    </lineage>
</organism>
<evidence type="ECO:0000256" key="2">
    <source>
        <dbReference type="SAM" id="MobiDB-lite"/>
    </source>
</evidence>
<comment type="caution">
    <text evidence="3">The sequence shown here is derived from an EMBL/GenBank/DDBJ whole genome shotgun (WGS) entry which is preliminary data.</text>
</comment>
<accession>A0A8T0GXS0</accession>
<keyword evidence="1" id="KW-0175">Coiled coil</keyword>
<reference evidence="3" key="1">
    <citation type="submission" date="2020-06" db="EMBL/GenBank/DDBJ databases">
        <title>WGS assembly of Ceratodon purpureus strain R40.</title>
        <authorList>
            <person name="Carey S.B."/>
            <person name="Jenkins J."/>
            <person name="Shu S."/>
            <person name="Lovell J.T."/>
            <person name="Sreedasyam A."/>
            <person name="Maumus F."/>
            <person name="Tiley G.P."/>
            <person name="Fernandez-Pozo N."/>
            <person name="Barry K."/>
            <person name="Chen C."/>
            <person name="Wang M."/>
            <person name="Lipzen A."/>
            <person name="Daum C."/>
            <person name="Saski C.A."/>
            <person name="Payton A.C."/>
            <person name="Mcbreen J.C."/>
            <person name="Conrad R.E."/>
            <person name="Kollar L.M."/>
            <person name="Olsson S."/>
            <person name="Huttunen S."/>
            <person name="Landis J.B."/>
            <person name="Wickett N.J."/>
            <person name="Johnson M.G."/>
            <person name="Rensing S.A."/>
            <person name="Grimwood J."/>
            <person name="Schmutz J."/>
            <person name="Mcdaniel S.F."/>
        </authorList>
    </citation>
    <scope>NUCLEOTIDE SEQUENCE</scope>
    <source>
        <strain evidence="3">R40</strain>
    </source>
</reference>
<protein>
    <submittedName>
        <fullName evidence="3">Uncharacterized protein</fullName>
    </submittedName>
</protein>
<proteinExistence type="predicted"/>
<sequence>MGDAVRNLEEQIRDVEGEIQDVKQKIDRVEQQIERVQEQIERVQEQIERVQEQIETCSNLQERARLDGKEARLLDEKAQLRAEKAQLRAERARLDGKEERLRAEKAQLREQIQHGRGTSKPYKPQKLIGTSVEGMNARVHMYYTMREQTAEAICRLVDARGAVLIRAPPGSGKTSLLQLVGRVVTPDMFKDVYYISLADLGEKTFEELWNKTHPGVDIDEIRSPTKNSKNPESSSERPTLLLVDEGQAAFAKDLSLWPTLKVVAGGLKEHLRIIVVSAWGSNNVVEAGHLSSTPVEFTADNTISLWPTDSCSVALQLTEGEATELWAEWCHKGLADKLASADHLRDYIFHLTGKQPGLMTKVLDWLLEKGLRNVPACHMEEKARCWLLSSAFLDSLSSLRSLRTLSSALGDGKPDSGSMRSLVRKLLAEEYVHPGLLNDSDKKAAGLAVKWGQIVEDKELGFSIPSQLHRQFLFREVYCTNDLTSATILKEGLVAFVRRVIERYDPSRLHLSLSRSAANDRIYERQYQDEFYRAVCTVIPKTEVISPEVGRLFGAEGYLDYLLSPCGWGFELLRDGTNMKEHIERFEPDGIYSKLLEDKVVKDYVILDLRMKPFSQPIQSSHAVHVVFSDDFNMATLHTLGSEPEVLYVRGQSLDKAGREKAIEYRSKVTGDHLPRPA</sequence>
<evidence type="ECO:0000256" key="1">
    <source>
        <dbReference type="SAM" id="Coils"/>
    </source>
</evidence>